<feature type="transmembrane region" description="Helical" evidence="7">
    <location>
        <begin position="234"/>
        <end position="258"/>
    </location>
</feature>
<dbReference type="InterPro" id="IPR050833">
    <property type="entry name" value="Poly_Biosynth_Transport"/>
</dbReference>
<feature type="transmembrane region" description="Helical" evidence="7">
    <location>
        <begin position="264"/>
        <end position="284"/>
    </location>
</feature>
<dbReference type="PANTHER" id="PTHR30250">
    <property type="entry name" value="PST FAMILY PREDICTED COLANIC ACID TRANSPORTER"/>
    <property type="match status" value="1"/>
</dbReference>
<gene>
    <name evidence="8" type="ORF">Nkreftii_001874</name>
</gene>
<feature type="transmembrane region" description="Helical" evidence="7">
    <location>
        <begin position="100"/>
        <end position="121"/>
    </location>
</feature>
<dbReference type="Proteomes" id="UP000593737">
    <property type="component" value="Chromosome"/>
</dbReference>
<keyword evidence="3" id="KW-1003">Cell membrane</keyword>
<evidence type="ECO:0000256" key="1">
    <source>
        <dbReference type="ARBA" id="ARBA00004651"/>
    </source>
</evidence>
<keyword evidence="4 7" id="KW-0812">Transmembrane</keyword>
<feature type="transmembrane region" description="Helical" evidence="7">
    <location>
        <begin position="194"/>
        <end position="213"/>
    </location>
</feature>
<dbReference type="KEGG" id="nkf:Nkreftii_001874"/>
<evidence type="ECO:0000256" key="3">
    <source>
        <dbReference type="ARBA" id="ARBA00022475"/>
    </source>
</evidence>
<comment type="subcellular location">
    <subcellularLocation>
        <location evidence="1">Cell membrane</location>
        <topology evidence="1">Multi-pass membrane protein</topology>
    </subcellularLocation>
</comment>
<proteinExistence type="inferred from homology"/>
<evidence type="ECO:0000256" key="4">
    <source>
        <dbReference type="ARBA" id="ARBA00022692"/>
    </source>
</evidence>
<organism evidence="8 9">
    <name type="scientific">Candidatus Nitrospira kreftii</name>
    <dbReference type="NCBI Taxonomy" id="2652173"/>
    <lineage>
        <taxon>Bacteria</taxon>
        <taxon>Pseudomonadati</taxon>
        <taxon>Nitrospirota</taxon>
        <taxon>Nitrospiria</taxon>
        <taxon>Nitrospirales</taxon>
        <taxon>Nitrospiraceae</taxon>
        <taxon>Nitrospira</taxon>
    </lineage>
</organism>
<reference evidence="8 9" key="1">
    <citation type="journal article" date="2020" name="ISME J.">
        <title>Enrichment and physiological characterization of a novel comammox Nitrospira indicates ammonium inhibition of complete nitrification.</title>
        <authorList>
            <person name="Sakoula D."/>
            <person name="Koch H."/>
            <person name="Frank J."/>
            <person name="Jetten M.S.M."/>
            <person name="van Kessel M.A.H.J."/>
            <person name="Lucker S."/>
        </authorList>
    </citation>
    <scope>NUCLEOTIDE SEQUENCE [LARGE SCALE GENOMIC DNA]</scope>
    <source>
        <strain evidence="8">Comreactor17</strain>
    </source>
</reference>
<evidence type="ECO:0008006" key="10">
    <source>
        <dbReference type="Google" id="ProtNLM"/>
    </source>
</evidence>
<feature type="transmembrane region" description="Helical" evidence="7">
    <location>
        <begin position="384"/>
        <end position="414"/>
    </location>
</feature>
<keyword evidence="5 7" id="KW-1133">Transmembrane helix</keyword>
<keyword evidence="6 7" id="KW-0472">Membrane</keyword>
<evidence type="ECO:0000256" key="5">
    <source>
        <dbReference type="ARBA" id="ARBA00022989"/>
    </source>
</evidence>
<feature type="transmembrane region" description="Helical" evidence="7">
    <location>
        <begin position="338"/>
        <end position="363"/>
    </location>
</feature>
<dbReference type="Pfam" id="PF13440">
    <property type="entry name" value="Polysacc_synt_3"/>
    <property type="match status" value="1"/>
</dbReference>
<dbReference type="EMBL" id="CP047423">
    <property type="protein sequence ID" value="QPD04100.1"/>
    <property type="molecule type" value="Genomic_DNA"/>
</dbReference>
<dbReference type="AlphaFoldDB" id="A0A7S8FDW1"/>
<evidence type="ECO:0000256" key="7">
    <source>
        <dbReference type="SAM" id="Phobius"/>
    </source>
</evidence>
<accession>A0A7S8FDW1</accession>
<comment type="similarity">
    <text evidence="2">Belongs to the polysaccharide synthase family.</text>
</comment>
<evidence type="ECO:0000256" key="2">
    <source>
        <dbReference type="ARBA" id="ARBA00007430"/>
    </source>
</evidence>
<name>A0A7S8FDW1_9BACT</name>
<protein>
    <recommendedName>
        <fullName evidence="10">Polysaccharide biosynthesis protein C-terminal domain-containing protein</fullName>
    </recommendedName>
</protein>
<sequence>MKDQGQHDSRLGMCSCAGTATTPRLRDRILHAGGWAGGGFLFDKLIATGQLVIVARLLTPADFGVMAASAAIVLAFMTISELGLESSLVSKPQVEQRDLAVVWTLAVGRGVAMALCLWASADVIGQAMQMTQLPEVLRVHAWALVLQGLHSPGMAMLLKNLDFKRRVSMDLARRLVEASVTITLAFWFRNVWALLVGQLVGLSVGSLLSFRVAPFKLRLSLHRTTLNYVMRYGAHLNITALCIFGVMSGGELLIGRLLGQESLGLYQIALAIPLLIGVRATALIHQLSMPTYALLQNDRPGLARVFELQMGLACLLFVPPAVGVAVLAPVIVPLAFGMQWLAIIDPLRILCLYAVCAGLSSVMTALHYGVNRVDLQMRSWVTQFLVYAAVIVPLIGFAGITGAAAALAACYLVGLSLQWVGTRALIGPSADEALWSIGRAGCVAVFLTGSLVFVADTGIVPMVSWLVVAICTGVLGWYSWHVWSVEVPRLKVLWEHH</sequence>
<evidence type="ECO:0000313" key="8">
    <source>
        <dbReference type="EMBL" id="QPD04100.1"/>
    </source>
</evidence>
<feature type="transmembrane region" description="Helical" evidence="7">
    <location>
        <begin position="61"/>
        <end position="79"/>
    </location>
</feature>
<feature type="transmembrane region" description="Helical" evidence="7">
    <location>
        <begin position="462"/>
        <end position="480"/>
    </location>
</feature>
<evidence type="ECO:0000256" key="6">
    <source>
        <dbReference type="ARBA" id="ARBA00023136"/>
    </source>
</evidence>
<evidence type="ECO:0000313" key="9">
    <source>
        <dbReference type="Proteomes" id="UP000593737"/>
    </source>
</evidence>
<feature type="transmembrane region" description="Helical" evidence="7">
    <location>
        <begin position="305"/>
        <end position="332"/>
    </location>
</feature>
<feature type="transmembrane region" description="Helical" evidence="7">
    <location>
        <begin position="434"/>
        <end position="455"/>
    </location>
</feature>
<dbReference type="PANTHER" id="PTHR30250:SF10">
    <property type="entry name" value="LIPOPOLYSACCHARIDE BIOSYNTHESIS PROTEIN WZXC"/>
    <property type="match status" value="1"/>
</dbReference>
<dbReference type="GO" id="GO:0005886">
    <property type="term" value="C:plasma membrane"/>
    <property type="evidence" value="ECO:0007669"/>
    <property type="project" value="UniProtKB-SubCell"/>
</dbReference>
<feature type="transmembrane region" description="Helical" evidence="7">
    <location>
        <begin position="34"/>
        <end position="55"/>
    </location>
</feature>